<dbReference type="EMBL" id="FMWG01000013">
    <property type="protein sequence ID" value="SCZ71919.1"/>
    <property type="molecule type" value="Genomic_DNA"/>
</dbReference>
<dbReference type="InterPro" id="IPR011049">
    <property type="entry name" value="Serralysin-like_metalloprot_C"/>
</dbReference>
<evidence type="ECO:0000256" key="2">
    <source>
        <dbReference type="ARBA" id="ARBA00022525"/>
    </source>
</evidence>
<dbReference type="Gene3D" id="2.150.10.10">
    <property type="entry name" value="Serralysin-like metalloprotease, C-terminal"/>
    <property type="match status" value="3"/>
</dbReference>
<accession>A0A1G5RF61</accession>
<evidence type="ECO:0000313" key="4">
    <source>
        <dbReference type="EMBL" id="SCZ71919.1"/>
    </source>
</evidence>
<dbReference type="GO" id="GO:0005509">
    <property type="term" value="F:calcium ion binding"/>
    <property type="evidence" value="ECO:0007669"/>
    <property type="project" value="InterPro"/>
</dbReference>
<name>A0A1G5RF61_9RHOB</name>
<dbReference type="PANTHER" id="PTHR38340:SF1">
    <property type="entry name" value="S-LAYER PROTEIN"/>
    <property type="match status" value="1"/>
</dbReference>
<gene>
    <name evidence="4" type="ORF">SAMN04488118_11331</name>
</gene>
<proteinExistence type="predicted"/>
<dbReference type="PROSITE" id="PS00330">
    <property type="entry name" value="HEMOLYSIN_CALCIUM"/>
    <property type="match status" value="3"/>
</dbReference>
<evidence type="ECO:0000256" key="1">
    <source>
        <dbReference type="ARBA" id="ARBA00004613"/>
    </source>
</evidence>
<keyword evidence="2" id="KW-0964">Secreted</keyword>
<dbReference type="OrthoDB" id="7877392at2"/>
<dbReference type="PANTHER" id="PTHR38340">
    <property type="entry name" value="S-LAYER PROTEIN"/>
    <property type="match status" value="1"/>
</dbReference>
<reference evidence="4 5" key="1">
    <citation type="submission" date="2016-10" db="EMBL/GenBank/DDBJ databases">
        <authorList>
            <person name="de Groot N.N."/>
        </authorList>
    </citation>
    <scope>NUCLEOTIDE SEQUENCE [LARGE SCALE GENOMIC DNA]</scope>
    <source>
        <strain evidence="4 5">U95</strain>
    </source>
</reference>
<dbReference type="STRING" id="1156985.SAMN04488118_11331"/>
<keyword evidence="5" id="KW-1185">Reference proteome</keyword>
<dbReference type="PRINTS" id="PR00313">
    <property type="entry name" value="CABNDNGRPT"/>
</dbReference>
<comment type="subcellular location">
    <subcellularLocation>
        <location evidence="1">Secreted</location>
    </subcellularLocation>
</comment>
<dbReference type="Proteomes" id="UP000198767">
    <property type="component" value="Unassembled WGS sequence"/>
</dbReference>
<dbReference type="InterPro" id="IPR018511">
    <property type="entry name" value="Hemolysin-typ_Ca-bd_CS"/>
</dbReference>
<dbReference type="InterPro" id="IPR001343">
    <property type="entry name" value="Hemolysn_Ca-bd"/>
</dbReference>
<evidence type="ECO:0000256" key="3">
    <source>
        <dbReference type="SAM" id="MobiDB-lite"/>
    </source>
</evidence>
<organism evidence="4 5">
    <name type="scientific">Epibacterium ulvae</name>
    <dbReference type="NCBI Taxonomy" id="1156985"/>
    <lineage>
        <taxon>Bacteria</taxon>
        <taxon>Pseudomonadati</taxon>
        <taxon>Pseudomonadota</taxon>
        <taxon>Alphaproteobacteria</taxon>
        <taxon>Rhodobacterales</taxon>
        <taxon>Roseobacteraceae</taxon>
        <taxon>Epibacterium</taxon>
    </lineage>
</organism>
<sequence>MATINVPTGEVFEFGTTSDDTITITDALDYATGEDLDGNGGEDSLTLEGSDLATLLTGANASVAFDADTGVWVLDDDTTGGDDATISNGIQSITFNDGATLVGGTASSGFLNPGSVNADGTTLALATINTYEFDGAALTADTFTATSIVSVDGQEIATAGSNFTNTDGAFTITGATGLQFVANTAAIAALGNVGDAVTFSYEVVLADTDGNTQTVTVTFDATVPFTTGDDEAFADAAGEAIDETATEAAGDDTFNGAEGNDTLTAGAGNDTLLGANGDDVLVGGADDDFLRGGNGADTISAASGENNLGGGAGIDSITGGSDDDTIFGGVGDDVLLDGGAGNDVINGGSGADTLTGSAGDDTLRGGDGDDVLNGTSGSNELRGGAGDDTVNGGTGNDQIFVSLGDDSLTGGTGDDTFVLRDDSGTTTIADFGTGDDQLDVSGIGLADLDAVLAIAFETDAGVTIAIDEDTSVVLTGLNLADLSNADFDFA</sequence>
<dbReference type="AlphaFoldDB" id="A0A1G5RF61"/>
<feature type="region of interest" description="Disordered" evidence="3">
    <location>
        <begin position="350"/>
        <end position="396"/>
    </location>
</feature>
<dbReference type="InterPro" id="IPR050557">
    <property type="entry name" value="RTX_toxin/Mannuronan_C5-epim"/>
</dbReference>
<dbReference type="GO" id="GO:0005576">
    <property type="term" value="C:extracellular region"/>
    <property type="evidence" value="ECO:0007669"/>
    <property type="project" value="UniProtKB-SubCell"/>
</dbReference>
<dbReference type="Pfam" id="PF00353">
    <property type="entry name" value="HemolysinCabind"/>
    <property type="match status" value="4"/>
</dbReference>
<evidence type="ECO:0000313" key="5">
    <source>
        <dbReference type="Proteomes" id="UP000198767"/>
    </source>
</evidence>
<dbReference type="SUPFAM" id="SSF51120">
    <property type="entry name" value="beta-Roll"/>
    <property type="match status" value="2"/>
</dbReference>
<protein>
    <submittedName>
        <fullName evidence="4">Hemolysin-type calcium-binding repeat-containing protein</fullName>
    </submittedName>
</protein>
<dbReference type="RefSeq" id="WP_090220807.1">
    <property type="nucleotide sequence ID" value="NZ_CANMPF010000013.1"/>
</dbReference>